<dbReference type="GO" id="GO:0005886">
    <property type="term" value="C:plasma membrane"/>
    <property type="evidence" value="ECO:0007669"/>
    <property type="project" value="UniProtKB-SubCell"/>
</dbReference>
<dbReference type="Gene3D" id="1.10.287.950">
    <property type="entry name" value="Methyl-accepting chemotaxis protein"/>
    <property type="match status" value="1"/>
</dbReference>
<evidence type="ECO:0000259" key="12">
    <source>
        <dbReference type="PROSITE" id="PS50111"/>
    </source>
</evidence>
<dbReference type="Pfam" id="PF00672">
    <property type="entry name" value="HAMP"/>
    <property type="match status" value="1"/>
</dbReference>
<gene>
    <name evidence="15" type="ORF">UF78_14840</name>
</gene>
<feature type="transmembrane region" description="Helical" evidence="11">
    <location>
        <begin position="299"/>
        <end position="322"/>
    </location>
</feature>
<dbReference type="PROSITE" id="PS50885">
    <property type="entry name" value="HAMP"/>
    <property type="match status" value="1"/>
</dbReference>
<organism evidence="15 16">
    <name type="scientific">Stutzerimonas stutzeri</name>
    <name type="common">Pseudomonas stutzeri</name>
    <dbReference type="NCBI Taxonomy" id="316"/>
    <lineage>
        <taxon>Bacteria</taxon>
        <taxon>Pseudomonadati</taxon>
        <taxon>Pseudomonadota</taxon>
        <taxon>Gammaproteobacteria</taxon>
        <taxon>Pseudomonadales</taxon>
        <taxon>Pseudomonadaceae</taxon>
        <taxon>Stutzerimonas</taxon>
    </lineage>
</organism>
<comment type="caution">
    <text evidence="15">The sequence shown here is derived from an EMBL/GenBank/DDBJ whole genome shotgun (WGS) entry which is preliminary data.</text>
</comment>
<dbReference type="InterPro" id="IPR033479">
    <property type="entry name" value="dCache_1"/>
</dbReference>
<evidence type="ECO:0000259" key="13">
    <source>
        <dbReference type="PROSITE" id="PS50192"/>
    </source>
</evidence>
<dbReference type="Pfam" id="PF02743">
    <property type="entry name" value="dCache_1"/>
    <property type="match status" value="1"/>
</dbReference>
<dbReference type="PROSITE" id="PS50111">
    <property type="entry name" value="CHEMOTAXIS_TRANSDUC_2"/>
    <property type="match status" value="1"/>
</dbReference>
<dbReference type="Proteomes" id="UP000032487">
    <property type="component" value="Unassembled WGS sequence"/>
</dbReference>
<dbReference type="PANTHER" id="PTHR32089">
    <property type="entry name" value="METHYL-ACCEPTING CHEMOTAXIS PROTEIN MCPB"/>
    <property type="match status" value="1"/>
</dbReference>
<dbReference type="PATRIC" id="fig|316.101.peg.3724"/>
<feature type="domain" description="T-SNARE coiled-coil homology" evidence="13">
    <location>
        <begin position="579"/>
        <end position="631"/>
    </location>
</feature>
<dbReference type="GO" id="GO:0006935">
    <property type="term" value="P:chemotaxis"/>
    <property type="evidence" value="ECO:0007669"/>
    <property type="project" value="UniProtKB-KW"/>
</dbReference>
<keyword evidence="3" id="KW-0145">Chemotaxis</keyword>
<name>A0A0D9ALV6_STUST</name>
<evidence type="ECO:0000256" key="10">
    <source>
        <dbReference type="PROSITE-ProRule" id="PRU00284"/>
    </source>
</evidence>
<evidence type="ECO:0000313" key="16">
    <source>
        <dbReference type="Proteomes" id="UP000032487"/>
    </source>
</evidence>
<evidence type="ECO:0000256" key="2">
    <source>
        <dbReference type="ARBA" id="ARBA00022475"/>
    </source>
</evidence>
<dbReference type="GO" id="GO:0007165">
    <property type="term" value="P:signal transduction"/>
    <property type="evidence" value="ECO:0007669"/>
    <property type="project" value="UniProtKB-KW"/>
</dbReference>
<dbReference type="FunFam" id="1.10.287.950:FF:000001">
    <property type="entry name" value="Methyl-accepting chemotaxis sensory transducer"/>
    <property type="match status" value="1"/>
</dbReference>
<dbReference type="Gene3D" id="3.30.450.20">
    <property type="entry name" value="PAS domain"/>
    <property type="match status" value="1"/>
</dbReference>
<keyword evidence="6 11" id="KW-1133">Transmembrane helix</keyword>
<dbReference type="OrthoDB" id="9760371at2"/>
<dbReference type="Pfam" id="PF00015">
    <property type="entry name" value="MCPsignal"/>
    <property type="match status" value="1"/>
</dbReference>
<dbReference type="CDD" id="cd12912">
    <property type="entry name" value="PDC2_MCP_like"/>
    <property type="match status" value="1"/>
</dbReference>
<feature type="domain" description="Methyl-accepting transducer" evidence="12">
    <location>
        <begin position="382"/>
        <end position="618"/>
    </location>
</feature>
<dbReference type="SMART" id="SM00304">
    <property type="entry name" value="HAMP"/>
    <property type="match status" value="1"/>
</dbReference>
<dbReference type="PANTHER" id="PTHR32089:SF112">
    <property type="entry name" value="LYSOZYME-LIKE PROTEIN-RELATED"/>
    <property type="match status" value="1"/>
</dbReference>
<evidence type="ECO:0000256" key="8">
    <source>
        <dbReference type="ARBA" id="ARBA00023224"/>
    </source>
</evidence>
<comment type="similarity">
    <text evidence="9">Belongs to the methyl-accepting chemotaxis (MCP) protein family.</text>
</comment>
<evidence type="ECO:0000256" key="5">
    <source>
        <dbReference type="ARBA" id="ARBA00022692"/>
    </source>
</evidence>
<dbReference type="InterPro" id="IPR003660">
    <property type="entry name" value="HAMP_dom"/>
</dbReference>
<dbReference type="CDD" id="cd18773">
    <property type="entry name" value="PDC1_HK_sensor"/>
    <property type="match status" value="1"/>
</dbReference>
<dbReference type="CDD" id="cd06225">
    <property type="entry name" value="HAMP"/>
    <property type="match status" value="1"/>
</dbReference>
<keyword evidence="7 11" id="KW-0472">Membrane</keyword>
<accession>A0A0D9ALV6</accession>
<dbReference type="InterPro" id="IPR004089">
    <property type="entry name" value="MCPsignal_dom"/>
</dbReference>
<comment type="subcellular location">
    <subcellularLocation>
        <location evidence="1">Cell inner membrane</location>
        <topology evidence="1">Multi-pass membrane protein</topology>
    </subcellularLocation>
</comment>
<dbReference type="InterPro" id="IPR000727">
    <property type="entry name" value="T_SNARE_dom"/>
</dbReference>
<keyword evidence="5 11" id="KW-0812">Transmembrane</keyword>
<evidence type="ECO:0000256" key="1">
    <source>
        <dbReference type="ARBA" id="ARBA00004429"/>
    </source>
</evidence>
<evidence type="ECO:0000256" key="4">
    <source>
        <dbReference type="ARBA" id="ARBA00022519"/>
    </source>
</evidence>
<keyword evidence="2" id="KW-1003">Cell membrane</keyword>
<evidence type="ECO:0000259" key="14">
    <source>
        <dbReference type="PROSITE" id="PS50885"/>
    </source>
</evidence>
<evidence type="ECO:0000256" key="6">
    <source>
        <dbReference type="ARBA" id="ARBA00022989"/>
    </source>
</evidence>
<evidence type="ECO:0000256" key="11">
    <source>
        <dbReference type="SAM" id="Phobius"/>
    </source>
</evidence>
<evidence type="ECO:0000256" key="9">
    <source>
        <dbReference type="ARBA" id="ARBA00029447"/>
    </source>
</evidence>
<protein>
    <submittedName>
        <fullName evidence="15">Chemotaxis protein</fullName>
    </submittedName>
</protein>
<dbReference type="CDD" id="cd11386">
    <property type="entry name" value="MCP_signal"/>
    <property type="match status" value="1"/>
</dbReference>
<sequence>MKIKHKLLLSFLVATLVPVLVVALFTIRNVTEEAKVQFEESSSLDVKLVNNTFVTLFDSVGHTVSAMADYPAVRDTEGGELTTYFGPARKPGATATANGGREKAIFDYFSGIGNNNPTFGYVYMSDTKGGYVEWPGTGDYGDWDPRQRPWYGLGKDANFQLARRDGYYWEPDDAVYVSVLKAFKDQSGNFAGVVAADVSLKALTDMVQKTRFGETGFFMLVESSGTLLVDGHQPTNNFKKLSELPGDYVTEIAKTENGVIEVSIDGVEYLANVFTSPTLGWKFIGFMQTDEILAGAHRLAWLTLIACAVLVVLFGVAGVVFANRIVTPINLVKEGLRTIAQGEGDLTHRLPVLARDETGELAKWFNQFIESTQSMITVIKENAISMHGVSTQTNDRTTAMSDSLHRQSSAVEQIVTAVTEMSSAANEVAHTCVRTAEISEQGLSATHNGKQVIARSTAGVNDLGASIQASSKVIRDLERETVSINNILSTIQQIAEQTNLLALNAAIEAARAGEQGRGFAVVADEVRNLAKRTQDSTGEINTIITLLVSRITEVTVSMDRSLSESTKAIERSGEVMGAFENIESAVQMIRDMTTQIATATEEQHLVTEEINRNVVAINDAVGQVTDQATEVERYSHEQRELSSALKQLVGRFRTE</sequence>
<evidence type="ECO:0000313" key="15">
    <source>
        <dbReference type="EMBL" id="KJH80361.1"/>
    </source>
</evidence>
<dbReference type="RefSeq" id="WP_045162986.1">
    <property type="nucleotide sequence ID" value="NZ_JYHV01000029.1"/>
</dbReference>
<proteinExistence type="inferred from homology"/>
<dbReference type="AlphaFoldDB" id="A0A0D9ALV6"/>
<dbReference type="PROSITE" id="PS50192">
    <property type="entry name" value="T_SNARE"/>
    <property type="match status" value="1"/>
</dbReference>
<keyword evidence="8 10" id="KW-0807">Transducer</keyword>
<dbReference type="SUPFAM" id="SSF58104">
    <property type="entry name" value="Methyl-accepting chemotaxis protein (MCP) signaling domain"/>
    <property type="match status" value="1"/>
</dbReference>
<dbReference type="EMBL" id="JYHV01000029">
    <property type="protein sequence ID" value="KJH80361.1"/>
    <property type="molecule type" value="Genomic_DNA"/>
</dbReference>
<evidence type="ECO:0000256" key="7">
    <source>
        <dbReference type="ARBA" id="ARBA00023136"/>
    </source>
</evidence>
<dbReference type="SMART" id="SM00283">
    <property type="entry name" value="MA"/>
    <property type="match status" value="1"/>
</dbReference>
<reference evidence="15 16" key="1">
    <citation type="submission" date="2015-02" db="EMBL/GenBank/DDBJ databases">
        <title>Draft genome sequence of Pseudomonas stutzeri NT0128 isolated from wheat (Triticum turgidum) rhizosphere.</title>
        <authorList>
            <person name="Tovi N."/>
            <person name="Frenk S."/>
            <person name="Hadar Y."/>
            <person name="Minz D."/>
        </authorList>
    </citation>
    <scope>NUCLEOTIDE SEQUENCE [LARGE SCALE GENOMIC DNA]</scope>
    <source>
        <strain evidence="15 16">NT0128</strain>
    </source>
</reference>
<evidence type="ECO:0000256" key="3">
    <source>
        <dbReference type="ARBA" id="ARBA00022500"/>
    </source>
</evidence>
<feature type="domain" description="HAMP" evidence="14">
    <location>
        <begin position="323"/>
        <end position="377"/>
    </location>
</feature>
<keyword evidence="4" id="KW-0997">Cell inner membrane</keyword>